<evidence type="ECO:0000256" key="2">
    <source>
        <dbReference type="SAM" id="SignalP"/>
    </source>
</evidence>
<dbReference type="EMBL" id="AAGK01000004">
    <property type="protein sequence ID" value="EAN31448.1"/>
    <property type="molecule type" value="Genomic_DNA"/>
</dbReference>
<dbReference type="OMA" id="WEINEIA"/>
<dbReference type="GeneID" id="3500888"/>
<dbReference type="AlphaFoldDB" id="Q4N391"/>
<dbReference type="InterPro" id="IPR007480">
    <property type="entry name" value="DUF529"/>
</dbReference>
<reference evidence="3 4" key="1">
    <citation type="journal article" date="2005" name="Science">
        <title>Genome sequence of Theileria parva, a bovine pathogen that transforms lymphocytes.</title>
        <authorList>
            <person name="Gardner M.J."/>
            <person name="Bishop R."/>
            <person name="Shah T."/>
            <person name="de Villiers E.P."/>
            <person name="Carlton J.M."/>
            <person name="Hall N."/>
            <person name="Ren Q."/>
            <person name="Paulsen I.T."/>
            <person name="Pain A."/>
            <person name="Berriman M."/>
            <person name="Wilson R.J.M."/>
            <person name="Sato S."/>
            <person name="Ralph S.A."/>
            <person name="Mann D.J."/>
            <person name="Xiong Z."/>
            <person name="Shallom S.J."/>
            <person name="Weidman J."/>
            <person name="Jiang L."/>
            <person name="Lynn J."/>
            <person name="Weaver B."/>
            <person name="Shoaibi A."/>
            <person name="Domingo A.R."/>
            <person name="Wasawo D."/>
            <person name="Crabtree J."/>
            <person name="Wortman J.R."/>
            <person name="Haas B."/>
            <person name="Angiuoli S.V."/>
            <person name="Creasy T.H."/>
            <person name="Lu C."/>
            <person name="Suh B."/>
            <person name="Silva J.C."/>
            <person name="Utterback T.R."/>
            <person name="Feldblyum T.V."/>
            <person name="Pertea M."/>
            <person name="Allen J."/>
            <person name="Nierman W.C."/>
            <person name="Taracha E.L.N."/>
            <person name="Salzberg S.L."/>
            <person name="White O.R."/>
            <person name="Fitzhugh H.A."/>
            <person name="Morzaria S."/>
            <person name="Venter J.C."/>
            <person name="Fraser C.M."/>
            <person name="Nene V."/>
        </authorList>
    </citation>
    <scope>NUCLEOTIDE SEQUENCE [LARGE SCALE GENOMIC DNA]</scope>
    <source>
        <strain evidence="3 4">Muguga</strain>
    </source>
</reference>
<organism evidence="3 4">
    <name type="scientific">Theileria parva</name>
    <name type="common">East coast fever infection agent</name>
    <dbReference type="NCBI Taxonomy" id="5875"/>
    <lineage>
        <taxon>Eukaryota</taxon>
        <taxon>Sar</taxon>
        <taxon>Alveolata</taxon>
        <taxon>Apicomplexa</taxon>
        <taxon>Aconoidasida</taxon>
        <taxon>Piroplasmida</taxon>
        <taxon>Theileriidae</taxon>
        <taxon>Theileria</taxon>
    </lineage>
</organism>
<feature type="region of interest" description="Disordered" evidence="1">
    <location>
        <begin position="211"/>
        <end position="288"/>
    </location>
</feature>
<feature type="signal peptide" evidence="2">
    <location>
        <begin position="1"/>
        <end position="22"/>
    </location>
</feature>
<feature type="chain" id="PRO_5004241191" evidence="2">
    <location>
        <begin position="23"/>
        <end position="288"/>
    </location>
</feature>
<accession>Q4N391</accession>
<gene>
    <name evidence="3" type="ordered locus">TP04_0096</name>
</gene>
<dbReference type="RefSeq" id="XP_763731.1">
    <property type="nucleotide sequence ID" value="XM_758638.1"/>
</dbReference>
<evidence type="ECO:0000256" key="1">
    <source>
        <dbReference type="SAM" id="MobiDB-lite"/>
    </source>
</evidence>
<evidence type="ECO:0000313" key="3">
    <source>
        <dbReference type="EMBL" id="EAN31448.1"/>
    </source>
</evidence>
<feature type="compositionally biased region" description="Low complexity" evidence="1">
    <location>
        <begin position="239"/>
        <end position="288"/>
    </location>
</feature>
<dbReference type="KEGG" id="tpv:TP04_0096"/>
<proteinExistence type="predicted"/>
<dbReference type="Proteomes" id="UP000001949">
    <property type="component" value="Unassembled WGS sequence"/>
</dbReference>
<feature type="compositionally biased region" description="Low complexity" evidence="1">
    <location>
        <begin position="215"/>
        <end position="230"/>
    </location>
</feature>
<keyword evidence="2" id="KW-0732">Signal</keyword>
<keyword evidence="4" id="KW-1185">Reference proteome</keyword>
<dbReference type="InParanoid" id="Q4N391"/>
<sequence length="288" mass="30621">MKSVKLALIAILISCPYKSAYGAGATNVTAVTLDIKKKQSTNDCEFYKTGDFRSYTAKDGREFSKIVSKNKDIWTGGGNDNAVKVVVNGARKKKKHIAILLKSGKFVLIHKQGNNLNDITSKRHDISRLKFYGENDAELKKTDYEVTIAFFPYRVTFNDRVKCRKIMFGDKEIWKSTEGDEFKEIKSLALGLISNEFSVINSKKETKKLDFNKSTTTGSTTPGATTPGSGATEGGQSGTGTATTATTARAGSGTTPGSGITTSGGHTGTGASQPATGASTTTPATGQG</sequence>
<dbReference type="VEuPathDB" id="PiroplasmaDB:TpMuguga_04g00096"/>
<dbReference type="Pfam" id="PF04385">
    <property type="entry name" value="FAINT"/>
    <property type="match status" value="2"/>
</dbReference>
<comment type="caution">
    <text evidence="3">The sequence shown here is derived from an EMBL/GenBank/DDBJ whole genome shotgun (WGS) entry which is preliminary data.</text>
</comment>
<name>Q4N391_THEPA</name>
<evidence type="ECO:0000313" key="4">
    <source>
        <dbReference type="Proteomes" id="UP000001949"/>
    </source>
</evidence>
<protein>
    <submittedName>
        <fullName evidence="3">Uncharacterized protein</fullName>
    </submittedName>
</protein>